<feature type="region of interest" description="Disordered" evidence="1">
    <location>
        <begin position="610"/>
        <end position="663"/>
    </location>
</feature>
<accession>A0A9W8K6I3</accession>
<evidence type="ECO:0000259" key="3">
    <source>
        <dbReference type="PROSITE" id="PS51762"/>
    </source>
</evidence>
<organism evidence="4 5">
    <name type="scientific">Agrocybe chaxingu</name>
    <dbReference type="NCBI Taxonomy" id="84603"/>
    <lineage>
        <taxon>Eukaryota</taxon>
        <taxon>Fungi</taxon>
        <taxon>Dikarya</taxon>
        <taxon>Basidiomycota</taxon>
        <taxon>Agaricomycotina</taxon>
        <taxon>Agaricomycetes</taxon>
        <taxon>Agaricomycetidae</taxon>
        <taxon>Agaricales</taxon>
        <taxon>Agaricineae</taxon>
        <taxon>Strophariaceae</taxon>
        <taxon>Agrocybe</taxon>
    </lineage>
</organism>
<dbReference type="GO" id="GO:0009251">
    <property type="term" value="P:glucan catabolic process"/>
    <property type="evidence" value="ECO:0007669"/>
    <property type="project" value="TreeGrafter"/>
</dbReference>
<dbReference type="InterPro" id="IPR000757">
    <property type="entry name" value="Beta-glucanase-like"/>
</dbReference>
<evidence type="ECO:0000313" key="4">
    <source>
        <dbReference type="EMBL" id="KAJ3513629.1"/>
    </source>
</evidence>
<comment type="caution">
    <text evidence="4">The sequence shown here is derived from an EMBL/GenBank/DDBJ whole genome shotgun (WGS) entry which is preliminary data.</text>
</comment>
<proteinExistence type="predicted"/>
<evidence type="ECO:0000256" key="2">
    <source>
        <dbReference type="SAM" id="SignalP"/>
    </source>
</evidence>
<name>A0A9W8K6I3_9AGAR</name>
<dbReference type="PANTHER" id="PTHR10963">
    <property type="entry name" value="GLYCOSYL HYDROLASE-RELATED"/>
    <property type="match status" value="1"/>
</dbReference>
<feature type="compositionally biased region" description="Polar residues" evidence="1">
    <location>
        <begin position="638"/>
        <end position="653"/>
    </location>
</feature>
<dbReference type="Gene3D" id="2.60.120.200">
    <property type="match status" value="1"/>
</dbReference>
<dbReference type="CDD" id="cd02181">
    <property type="entry name" value="GH16_fungal_Lam16A_glucanase"/>
    <property type="match status" value="1"/>
</dbReference>
<protein>
    <recommendedName>
        <fullName evidence="3">GH16 domain-containing protein</fullName>
    </recommendedName>
</protein>
<dbReference type="AlphaFoldDB" id="A0A9W8K6I3"/>
<evidence type="ECO:0000313" key="5">
    <source>
        <dbReference type="Proteomes" id="UP001148786"/>
    </source>
</evidence>
<dbReference type="GO" id="GO:0004553">
    <property type="term" value="F:hydrolase activity, hydrolyzing O-glycosyl compounds"/>
    <property type="evidence" value="ECO:0007669"/>
    <property type="project" value="InterPro"/>
</dbReference>
<evidence type="ECO:0000256" key="1">
    <source>
        <dbReference type="SAM" id="MobiDB-lite"/>
    </source>
</evidence>
<feature type="domain" description="GH16" evidence="3">
    <location>
        <begin position="14"/>
        <end position="285"/>
    </location>
</feature>
<dbReference type="SUPFAM" id="SSF49899">
    <property type="entry name" value="Concanavalin A-like lectins/glucanases"/>
    <property type="match status" value="1"/>
</dbReference>
<feature type="signal peptide" evidence="2">
    <location>
        <begin position="1"/>
        <end position="19"/>
    </location>
</feature>
<dbReference type="PROSITE" id="PS51762">
    <property type="entry name" value="GH16_2"/>
    <property type="match status" value="1"/>
</dbReference>
<gene>
    <name evidence="4" type="ORF">NLJ89_g2844</name>
</gene>
<feature type="chain" id="PRO_5040821266" description="GH16 domain-containing protein" evidence="2">
    <location>
        <begin position="20"/>
        <end position="885"/>
    </location>
</feature>
<dbReference type="EMBL" id="JANKHO010000187">
    <property type="protein sequence ID" value="KAJ3513629.1"/>
    <property type="molecule type" value="Genomic_DNA"/>
</dbReference>
<dbReference type="Pfam" id="PF26113">
    <property type="entry name" value="GH16_XgeA"/>
    <property type="match status" value="1"/>
</dbReference>
<sequence>MRGATLFFAFSCLYRQTNAIYNPLREYAGSTFFDRWSYYGDVDNTTWGNVTYLDQPSALQKSLTFVNGAGNAVVRVDNTTTILPATLVHRESIRLTSQDAYGVGSLIIIDAVHIPYGCSVWPAFWTYGLQEEWPLAGEIDIIEAINGMNNNQIALHTKQGCFQAQNVVQTGRTIEHDCSTPRGCIVAETKDNSFGPGFAQAGGGVYATQIADSGIFFWFWSRNDIPENIRSATSASQIDTIPWGIPTAAYPAVSCNMTEFFPPQTLVLLTTLCGVWAGVPGIYASTCQTPTRSCLFLELINLPERNFSVDSDNNIDSDVSTSADNVWSESKFGIADIVVALILTVKPSIIYESVITRALHSFSGLHISNAAIAPGFNQSIACMVAAVGVGHVVASRSGPASRPAIFAMNLTWALLGFLTCISPKELGLGSATLLMSTLNHTAFSLALYLKDPSLLGLGRRAKGKKANLSMSDKKRKQQGEVYPIFAKKVKKDDTEPATSNPKASASTDAVDNVEIPPLSLKEFAELLDFTVVESEEEIKTRFDRIAKALLHEFRLVVRKPDGKETEFDFLEAEFYLQIESIHEDPFTHGSEEQKVSGRWYFHRAPRRSEDSHRSLTSTTAYRSGSRKGMDLTLGGQPLHSSSKYFGAEGTTTEASKDELPKPTRQLQRGGVLIRSLRRLGAGGKIISGPSLLVDEILSVSGAPSIEDLVENKWERNTSAFLSPEGNPPTCLFLKAIDPTTRKTSPKIYFSPRIGLDLSHPGTTGPSALPLHPRIRFLTKKYRFFVHPDQLVANGRGQTFLGILESCIEQGSDYDAALKKQSLNGQIVRLSGIKSATAAKYLADYVGGRKAGVKAVEEFIGPKGKGVSSSPATYLRMMGALSRLQD</sequence>
<dbReference type="Proteomes" id="UP001148786">
    <property type="component" value="Unassembled WGS sequence"/>
</dbReference>
<dbReference type="PANTHER" id="PTHR10963:SF24">
    <property type="entry name" value="GLYCOSIDASE C21B10.07-RELATED"/>
    <property type="match status" value="1"/>
</dbReference>
<dbReference type="InterPro" id="IPR013320">
    <property type="entry name" value="ConA-like_dom_sf"/>
</dbReference>
<dbReference type="OrthoDB" id="192832at2759"/>
<keyword evidence="2" id="KW-0732">Signal</keyword>
<keyword evidence="5" id="KW-1185">Reference proteome</keyword>
<reference evidence="4" key="1">
    <citation type="submission" date="2022-07" db="EMBL/GenBank/DDBJ databases">
        <title>Genome Sequence of Agrocybe chaxingu.</title>
        <authorList>
            <person name="Buettner E."/>
        </authorList>
    </citation>
    <scope>NUCLEOTIDE SEQUENCE</scope>
    <source>
        <strain evidence="4">MP-N11</strain>
    </source>
</reference>
<dbReference type="InterPro" id="IPR050546">
    <property type="entry name" value="Glycosyl_Hydrlase_16"/>
</dbReference>